<gene>
    <name evidence="3" type="ORF">Acy02nite_26650</name>
</gene>
<evidence type="ECO:0000313" key="4">
    <source>
        <dbReference type="Proteomes" id="UP000619479"/>
    </source>
</evidence>
<feature type="transmembrane region" description="Helical" evidence="1">
    <location>
        <begin position="5"/>
        <end position="24"/>
    </location>
</feature>
<dbReference type="Proteomes" id="UP000619479">
    <property type="component" value="Unassembled WGS sequence"/>
</dbReference>
<organism evidence="3 4">
    <name type="scientific">Actinoplanes cyaneus</name>
    <dbReference type="NCBI Taxonomy" id="52696"/>
    <lineage>
        <taxon>Bacteria</taxon>
        <taxon>Bacillati</taxon>
        <taxon>Actinomycetota</taxon>
        <taxon>Actinomycetes</taxon>
        <taxon>Micromonosporales</taxon>
        <taxon>Micromonosporaceae</taxon>
        <taxon>Actinoplanes</taxon>
    </lineage>
</organism>
<keyword evidence="4" id="KW-1185">Reference proteome</keyword>
<comment type="caution">
    <text evidence="3">The sequence shown here is derived from an EMBL/GenBank/DDBJ whole genome shotgun (WGS) entry which is preliminary data.</text>
</comment>
<dbReference type="InterPro" id="IPR041208">
    <property type="entry name" value="Cap15"/>
</dbReference>
<keyword evidence="1" id="KW-1133">Transmembrane helix</keyword>
<accession>A0A919IFM8</accession>
<protein>
    <recommendedName>
        <fullName evidence="2">CD-NTase-associated protein 15 domain-containing protein</fullName>
    </recommendedName>
</protein>
<sequence>MKRAVIIRVVAAVVLAVFVAGAWLTNGRLDLGWVRFFSTAVLAATLLLGAWDLWLWRLPVVQRIPGVPRRLRGTWQGTLTSFWIDPATGTLLPPRTVYLIVHQTATLISVKLYTDQSRSSSSIADLSVVHGSSVLSYVYLSRPHLEYAKESPMHHGTTVLDVSGHPPSRLTGRYWTDRDSKGQLVFERRHHELADDYDEAKGYFTP</sequence>
<keyword evidence="1" id="KW-0812">Transmembrane</keyword>
<evidence type="ECO:0000256" key="1">
    <source>
        <dbReference type="SAM" id="Phobius"/>
    </source>
</evidence>
<feature type="transmembrane region" description="Helical" evidence="1">
    <location>
        <begin position="36"/>
        <end position="56"/>
    </location>
</feature>
<dbReference type="AlphaFoldDB" id="A0A919IFM8"/>
<dbReference type="EMBL" id="BOMH01000018">
    <property type="protein sequence ID" value="GID64784.1"/>
    <property type="molecule type" value="Genomic_DNA"/>
</dbReference>
<dbReference type="RefSeq" id="WP_203740335.1">
    <property type="nucleotide sequence ID" value="NZ_BAAAUC010000025.1"/>
</dbReference>
<evidence type="ECO:0000259" key="2">
    <source>
        <dbReference type="Pfam" id="PF18153"/>
    </source>
</evidence>
<evidence type="ECO:0000313" key="3">
    <source>
        <dbReference type="EMBL" id="GID64784.1"/>
    </source>
</evidence>
<dbReference type="Pfam" id="PF18153">
    <property type="entry name" value="Cap15_CD_rec"/>
    <property type="match status" value="1"/>
</dbReference>
<feature type="domain" description="CD-NTase-associated protein 15" evidence="2">
    <location>
        <begin position="71"/>
        <end position="188"/>
    </location>
</feature>
<proteinExistence type="predicted"/>
<reference evidence="3" key="1">
    <citation type="submission" date="2021-01" db="EMBL/GenBank/DDBJ databases">
        <title>Whole genome shotgun sequence of Actinoplanes cyaneus NBRC 14990.</title>
        <authorList>
            <person name="Komaki H."/>
            <person name="Tamura T."/>
        </authorList>
    </citation>
    <scope>NUCLEOTIDE SEQUENCE</scope>
    <source>
        <strain evidence="3">NBRC 14990</strain>
    </source>
</reference>
<name>A0A919IFM8_9ACTN</name>
<keyword evidence="1" id="KW-0472">Membrane</keyword>